<feature type="transmembrane region" description="Helical" evidence="1">
    <location>
        <begin position="374"/>
        <end position="392"/>
    </location>
</feature>
<dbReference type="EMBL" id="JACNFK010000024">
    <property type="protein sequence ID" value="MBC8519594.1"/>
    <property type="molecule type" value="Genomic_DNA"/>
</dbReference>
<sequence>MINTANISIENAPPIHIPFRFILTAPLFGLVFSLLLLFSGAELISSRWNPGMIGALHLVNIGMLMMVVIGVLFQILPVLGGVHFKWQGTISRVIYLSLTVGVLFYSVGFFFSESSLLFISFIVLTVGLLPYILLLLYALFMVDNPPETIYLFRYPALFLLLLVVVGVVLLITPGIGRVTLFPLTDIHAVWAFGGWFTLLLMGISFQMIPMFQVTPDFPGWIKKLVIPFVAVMLLLWGVVRMAGFSGLEADIFLLLAAGAMVAFGVSGLLIIARRKRKIFDATVYFWQFSFISLIIGSSMLIYSLLFSGKIPGWLALFWIFCFLLPMVSGMLIKITPFLVFLHLQQKVIKDPQQMKNLANIPNIFQILPTQSARILLMLFSLSVVAWGGALLFPAAIHIVGLVLAIFFGWMFWTVFNCYKTYWVKLTEFGIA</sequence>
<keyword evidence="1" id="KW-0472">Membrane</keyword>
<evidence type="ECO:0008006" key="4">
    <source>
        <dbReference type="Google" id="ProtNLM"/>
    </source>
</evidence>
<feature type="transmembrane region" description="Helical" evidence="1">
    <location>
        <begin position="93"/>
        <end position="111"/>
    </location>
</feature>
<feature type="transmembrane region" description="Helical" evidence="1">
    <location>
        <begin position="21"/>
        <end position="41"/>
    </location>
</feature>
<feature type="transmembrane region" description="Helical" evidence="1">
    <location>
        <begin position="283"/>
        <end position="305"/>
    </location>
</feature>
<feature type="transmembrane region" description="Helical" evidence="1">
    <location>
        <begin position="117"/>
        <end position="142"/>
    </location>
</feature>
<gene>
    <name evidence="2" type="ORF">H8D24_04200</name>
</gene>
<keyword evidence="1" id="KW-1133">Transmembrane helix</keyword>
<feature type="transmembrane region" description="Helical" evidence="1">
    <location>
        <begin position="154"/>
        <end position="176"/>
    </location>
</feature>
<comment type="caution">
    <text evidence="2">The sequence shown here is derived from an EMBL/GenBank/DDBJ whole genome shotgun (WGS) entry which is preliminary data.</text>
</comment>
<feature type="transmembrane region" description="Helical" evidence="1">
    <location>
        <begin position="61"/>
        <end position="81"/>
    </location>
</feature>
<feature type="transmembrane region" description="Helical" evidence="1">
    <location>
        <begin position="188"/>
        <end position="208"/>
    </location>
</feature>
<keyword evidence="1" id="KW-0812">Transmembrane</keyword>
<feature type="transmembrane region" description="Helical" evidence="1">
    <location>
        <begin position="398"/>
        <end position="418"/>
    </location>
</feature>
<proteinExistence type="predicted"/>
<protein>
    <recommendedName>
        <fullName evidence="4">Transmembrane protein</fullName>
    </recommendedName>
</protein>
<accession>A0A8J6NXN6</accession>
<name>A0A8J6NXN6_9GAMM</name>
<feature type="transmembrane region" description="Helical" evidence="1">
    <location>
        <begin position="220"/>
        <end position="239"/>
    </location>
</feature>
<dbReference type="Proteomes" id="UP000654401">
    <property type="component" value="Unassembled WGS sequence"/>
</dbReference>
<reference evidence="2 3" key="1">
    <citation type="submission" date="2020-08" db="EMBL/GenBank/DDBJ databases">
        <title>Bridging the membrane lipid divide: bacteria of the FCB group superphylum have the potential to synthesize archaeal ether lipids.</title>
        <authorList>
            <person name="Villanueva L."/>
            <person name="Von Meijenfeldt F.A.B."/>
            <person name="Westbye A.B."/>
            <person name="Yadav S."/>
            <person name="Hopmans E.C."/>
            <person name="Dutilh B.E."/>
            <person name="Sinninghe Damste J.S."/>
        </authorList>
    </citation>
    <scope>NUCLEOTIDE SEQUENCE [LARGE SCALE GENOMIC DNA]</scope>
    <source>
        <strain evidence="2">NIOZ-UU100</strain>
    </source>
</reference>
<evidence type="ECO:0000313" key="2">
    <source>
        <dbReference type="EMBL" id="MBC8519594.1"/>
    </source>
</evidence>
<evidence type="ECO:0000256" key="1">
    <source>
        <dbReference type="SAM" id="Phobius"/>
    </source>
</evidence>
<feature type="transmembrane region" description="Helical" evidence="1">
    <location>
        <begin position="251"/>
        <end position="271"/>
    </location>
</feature>
<evidence type="ECO:0000313" key="3">
    <source>
        <dbReference type="Proteomes" id="UP000654401"/>
    </source>
</evidence>
<organism evidence="2 3">
    <name type="scientific">Candidatus Thiopontia autotrophica</name>
    <dbReference type="NCBI Taxonomy" id="2841688"/>
    <lineage>
        <taxon>Bacteria</taxon>
        <taxon>Pseudomonadati</taxon>
        <taxon>Pseudomonadota</taxon>
        <taxon>Gammaproteobacteria</taxon>
        <taxon>Candidatus Thiopontia</taxon>
    </lineage>
</organism>
<dbReference type="AlphaFoldDB" id="A0A8J6NXN6"/>
<feature type="transmembrane region" description="Helical" evidence="1">
    <location>
        <begin position="317"/>
        <end position="341"/>
    </location>
</feature>